<dbReference type="EMBL" id="JADLQN010000010">
    <property type="protein sequence ID" value="MBF6358107.1"/>
    <property type="molecule type" value="Genomic_DNA"/>
</dbReference>
<accession>A0ABS0DI23</accession>
<proteinExistence type="predicted"/>
<dbReference type="Proteomes" id="UP000707731">
    <property type="component" value="Unassembled WGS sequence"/>
</dbReference>
<gene>
    <name evidence="1" type="ORF">IU449_26790</name>
</gene>
<protein>
    <submittedName>
        <fullName evidence="1">Uncharacterized protein</fullName>
    </submittedName>
</protein>
<evidence type="ECO:0000313" key="1">
    <source>
        <dbReference type="EMBL" id="MBF6358107.1"/>
    </source>
</evidence>
<evidence type="ECO:0000313" key="2">
    <source>
        <dbReference type="Proteomes" id="UP000707731"/>
    </source>
</evidence>
<reference evidence="1 2" key="1">
    <citation type="submission" date="2020-10" db="EMBL/GenBank/DDBJ databases">
        <title>Identification of Nocardia species via Next-generation sequencing and recognition of intraspecies genetic diversity.</title>
        <authorList>
            <person name="Li P."/>
            <person name="Li P."/>
            <person name="Lu B."/>
        </authorList>
    </citation>
    <scope>NUCLEOTIDE SEQUENCE [LARGE SCALE GENOMIC DNA]</scope>
    <source>
        <strain evidence="1 2">BJ06-0143</strain>
    </source>
</reference>
<keyword evidence="2" id="KW-1185">Reference proteome</keyword>
<dbReference type="RefSeq" id="WP_195004946.1">
    <property type="nucleotide sequence ID" value="NZ_JADLQN010000010.1"/>
</dbReference>
<sequence>MTYRLTWRGQPEPGAWETIDAAKAYAQANSHAQNGEPIGPLEWFEPPTGSRAVWWGSDGYNNWTILEANA</sequence>
<name>A0ABS0DI23_9NOCA</name>
<organism evidence="1 2">
    <name type="scientific">Nocardia higoensis</name>
    <dbReference type="NCBI Taxonomy" id="228599"/>
    <lineage>
        <taxon>Bacteria</taxon>
        <taxon>Bacillati</taxon>
        <taxon>Actinomycetota</taxon>
        <taxon>Actinomycetes</taxon>
        <taxon>Mycobacteriales</taxon>
        <taxon>Nocardiaceae</taxon>
        <taxon>Nocardia</taxon>
    </lineage>
</organism>
<comment type="caution">
    <text evidence="1">The sequence shown here is derived from an EMBL/GenBank/DDBJ whole genome shotgun (WGS) entry which is preliminary data.</text>
</comment>